<keyword evidence="5" id="KW-0347">Helicase</keyword>
<feature type="domain" description="Helicase ATP-binding" evidence="11">
    <location>
        <begin position="14"/>
        <end position="187"/>
    </location>
</feature>
<feature type="compositionally biased region" description="Acidic residues" evidence="10">
    <location>
        <begin position="554"/>
        <end position="563"/>
    </location>
</feature>
<dbReference type="InterPro" id="IPR027417">
    <property type="entry name" value="P-loop_NTPase"/>
</dbReference>
<dbReference type="SMART" id="SM00487">
    <property type="entry name" value="DEXDc"/>
    <property type="match status" value="1"/>
</dbReference>
<dbReference type="PANTHER" id="PTHR47959">
    <property type="entry name" value="ATP-DEPENDENT RNA HELICASE RHLE-RELATED"/>
    <property type="match status" value="1"/>
</dbReference>
<dbReference type="SMART" id="SM00490">
    <property type="entry name" value="HELICc"/>
    <property type="match status" value="1"/>
</dbReference>
<accession>A0A6B2KYI9</accession>
<feature type="coiled-coil region" evidence="9">
    <location>
        <begin position="485"/>
        <end position="518"/>
    </location>
</feature>
<evidence type="ECO:0000256" key="5">
    <source>
        <dbReference type="ARBA" id="ARBA00022806"/>
    </source>
</evidence>
<dbReference type="PROSITE" id="PS51192">
    <property type="entry name" value="HELICASE_ATP_BIND_1"/>
    <property type="match status" value="1"/>
</dbReference>
<dbReference type="InterPro" id="IPR001650">
    <property type="entry name" value="Helicase_C-like"/>
</dbReference>
<dbReference type="EC" id="3.6.4.13" evidence="2"/>
<keyword evidence="9" id="KW-0175">Coiled coil</keyword>
<dbReference type="InterPro" id="IPR050079">
    <property type="entry name" value="DEAD_box_RNA_helicase"/>
</dbReference>
<name>A0A6B2KYI9_9EUKA</name>
<evidence type="ECO:0000256" key="4">
    <source>
        <dbReference type="ARBA" id="ARBA00022801"/>
    </source>
</evidence>
<dbReference type="GO" id="GO:0016787">
    <property type="term" value="F:hydrolase activity"/>
    <property type="evidence" value="ECO:0007669"/>
    <property type="project" value="UniProtKB-KW"/>
</dbReference>
<feature type="compositionally biased region" description="Basic and acidic residues" evidence="10">
    <location>
        <begin position="715"/>
        <end position="724"/>
    </location>
</feature>
<dbReference type="Pfam" id="PF00270">
    <property type="entry name" value="DEAD"/>
    <property type="match status" value="1"/>
</dbReference>
<evidence type="ECO:0000313" key="13">
    <source>
        <dbReference type="EMBL" id="NDV29721.1"/>
    </source>
</evidence>
<feature type="region of interest" description="Disordered" evidence="10">
    <location>
        <begin position="520"/>
        <end position="574"/>
    </location>
</feature>
<protein>
    <recommendedName>
        <fullName evidence="2">RNA helicase</fullName>
        <ecNumber evidence="2">3.6.4.13</ecNumber>
    </recommendedName>
</protein>
<evidence type="ECO:0000256" key="7">
    <source>
        <dbReference type="ARBA" id="ARBA00022884"/>
    </source>
</evidence>
<dbReference type="InterPro" id="IPR011545">
    <property type="entry name" value="DEAD/DEAH_box_helicase_dom"/>
</dbReference>
<dbReference type="GO" id="GO:0005634">
    <property type="term" value="C:nucleus"/>
    <property type="evidence" value="ECO:0007669"/>
    <property type="project" value="InterPro"/>
</dbReference>
<evidence type="ECO:0000256" key="6">
    <source>
        <dbReference type="ARBA" id="ARBA00022840"/>
    </source>
</evidence>
<reference evidence="13" key="1">
    <citation type="journal article" date="2020" name="J. Eukaryot. Microbiol.">
        <title>De novo Sequencing, Assembly and Annotation of the Transcriptome for the Free-Living Testate Amoeba Arcella intermedia.</title>
        <authorList>
            <person name="Ribeiro G.M."/>
            <person name="Porfirio-Sousa A.L."/>
            <person name="Maurer-Alcala X.X."/>
            <person name="Katz L.A."/>
            <person name="Lahr D.J.G."/>
        </authorList>
    </citation>
    <scope>NUCLEOTIDE SEQUENCE</scope>
</reference>
<evidence type="ECO:0000256" key="3">
    <source>
        <dbReference type="ARBA" id="ARBA00022741"/>
    </source>
</evidence>
<evidence type="ECO:0000256" key="8">
    <source>
        <dbReference type="ARBA" id="ARBA00047984"/>
    </source>
</evidence>
<evidence type="ECO:0000256" key="9">
    <source>
        <dbReference type="SAM" id="Coils"/>
    </source>
</evidence>
<dbReference type="PANTHER" id="PTHR47959:SF8">
    <property type="entry name" value="RNA HELICASE"/>
    <property type="match status" value="1"/>
</dbReference>
<dbReference type="Pfam" id="PF00271">
    <property type="entry name" value="Helicase_C"/>
    <property type="match status" value="1"/>
</dbReference>
<keyword evidence="7" id="KW-0694">RNA-binding</keyword>
<dbReference type="Gene3D" id="3.40.50.300">
    <property type="entry name" value="P-loop containing nucleotide triphosphate hydrolases"/>
    <property type="match status" value="2"/>
</dbReference>
<dbReference type="SUPFAM" id="SSF52540">
    <property type="entry name" value="P-loop containing nucleoside triphosphate hydrolases"/>
    <property type="match status" value="1"/>
</dbReference>
<keyword evidence="4" id="KW-0378">Hydrolase</keyword>
<keyword evidence="3" id="KW-0547">Nucleotide-binding</keyword>
<feature type="compositionally biased region" description="Acidic residues" evidence="10">
    <location>
        <begin position="528"/>
        <end position="547"/>
    </location>
</feature>
<dbReference type="InterPro" id="IPR012541">
    <property type="entry name" value="DBP10_C"/>
</dbReference>
<evidence type="ECO:0000256" key="1">
    <source>
        <dbReference type="ARBA" id="ARBA00010379"/>
    </source>
</evidence>
<dbReference type="PROSITE" id="PS51194">
    <property type="entry name" value="HELICASE_CTER"/>
    <property type="match status" value="1"/>
</dbReference>
<sequence length="764" mass="87373">MGYRLPTPIQRKTIPLILEGKDVVAMARTGSGKSAAFIIPMLNKLKTHSTSVGARGLILSPTRELAFQTLTFCQKLGKMTDLRVCLIVGGDAIEQQFERLSANPDIIVATPGRLKHMLDEVEKFSLKSVEYLVFDEGDRLFEMGFQEDLNYILNKCSPSRQTLIFSATLPAMLASFVRAGLNQPSIVRLDTEAKLSENLQLEFFSTPSKEKDACLLYLLKEYIDQGKQTIVFTATRHHVEYLCALLTALYPEPKGVCIYGKMDQSARKINLAKFTHKKAHVMFVTDLAARGIDIPLLDVVINYDFPTKPKLFVHRVGRVARAGRSGVAYSLVSKSELPYVLDLMLFLGRKLYTPEEENIEEKALTIGSFPRPILETTFEAISLNMASNLELQALHKSTVNAYKLYNNTKTAASVSSVRRAHEISNIAHHKLLRDLIDEAEYKRQDYLSQIKSFRPSQTIFEQQEAPEQTNLIMQAKRRSHTLAIIKEKERILLAEQLKKREKERKDKEDKEIKEIKKSIKDTGTKEDEKDEDESDSEDNLPETDEYKEENSDSDKDEFDETNQDEIKGDTLLTDVSTSNGFKDDKFFMSMTPKNAYSEKGLEIEKNQSNFEDLVLDLIDDDSKSIFRQKTVTVWDKRKNNYVKQKADNLTNKGKVKDTNKKKAEPGKLYKEWSTKNKKEVGRVGEVESQSSLSIYHSDRDKSKFRHHKVKVVKTKEELRSEQQIRKTARKKQKQADRLKSVNNKKRKAPLLDRGFGPKSKKRKF</sequence>
<dbReference type="GO" id="GO:0005829">
    <property type="term" value="C:cytosol"/>
    <property type="evidence" value="ECO:0007669"/>
    <property type="project" value="TreeGrafter"/>
</dbReference>
<comment type="similarity">
    <text evidence="1">Belongs to the DEAD box helicase family. DDX54/DBP10 subfamily.</text>
</comment>
<evidence type="ECO:0000259" key="11">
    <source>
        <dbReference type="PROSITE" id="PS51192"/>
    </source>
</evidence>
<evidence type="ECO:0000259" key="12">
    <source>
        <dbReference type="PROSITE" id="PS51194"/>
    </source>
</evidence>
<dbReference type="SMART" id="SM01123">
    <property type="entry name" value="DBP10CT"/>
    <property type="match status" value="1"/>
</dbReference>
<proteinExistence type="inferred from homology"/>
<evidence type="ECO:0000256" key="2">
    <source>
        <dbReference type="ARBA" id="ARBA00012552"/>
    </source>
</evidence>
<dbReference type="GO" id="GO:0003724">
    <property type="term" value="F:RNA helicase activity"/>
    <property type="evidence" value="ECO:0007669"/>
    <property type="project" value="UniProtKB-EC"/>
</dbReference>
<dbReference type="InterPro" id="IPR014001">
    <property type="entry name" value="Helicase_ATP-bd"/>
</dbReference>
<feature type="domain" description="Helicase C-terminal" evidence="12">
    <location>
        <begin position="218"/>
        <end position="365"/>
    </location>
</feature>
<evidence type="ECO:0000256" key="10">
    <source>
        <dbReference type="SAM" id="MobiDB-lite"/>
    </source>
</evidence>
<dbReference type="EMBL" id="GIBP01000752">
    <property type="protein sequence ID" value="NDV29721.1"/>
    <property type="molecule type" value="Transcribed_RNA"/>
</dbReference>
<dbReference type="GO" id="GO:0005524">
    <property type="term" value="F:ATP binding"/>
    <property type="evidence" value="ECO:0007669"/>
    <property type="project" value="UniProtKB-KW"/>
</dbReference>
<dbReference type="GO" id="GO:0003723">
    <property type="term" value="F:RNA binding"/>
    <property type="evidence" value="ECO:0007669"/>
    <property type="project" value="UniProtKB-KW"/>
</dbReference>
<keyword evidence="6" id="KW-0067">ATP-binding</keyword>
<dbReference type="AlphaFoldDB" id="A0A6B2KYI9"/>
<organism evidence="13">
    <name type="scientific">Arcella intermedia</name>
    <dbReference type="NCBI Taxonomy" id="1963864"/>
    <lineage>
        <taxon>Eukaryota</taxon>
        <taxon>Amoebozoa</taxon>
        <taxon>Tubulinea</taxon>
        <taxon>Elardia</taxon>
        <taxon>Arcellinida</taxon>
        <taxon>Sphaerothecina</taxon>
        <taxon>Arcellidae</taxon>
        <taxon>Arcella</taxon>
    </lineage>
</organism>
<feature type="region of interest" description="Disordered" evidence="10">
    <location>
        <begin position="715"/>
        <end position="764"/>
    </location>
</feature>
<comment type="catalytic activity">
    <reaction evidence="8">
        <text>ATP + H2O = ADP + phosphate + H(+)</text>
        <dbReference type="Rhea" id="RHEA:13065"/>
        <dbReference type="ChEBI" id="CHEBI:15377"/>
        <dbReference type="ChEBI" id="CHEBI:15378"/>
        <dbReference type="ChEBI" id="CHEBI:30616"/>
        <dbReference type="ChEBI" id="CHEBI:43474"/>
        <dbReference type="ChEBI" id="CHEBI:456216"/>
        <dbReference type="EC" id="3.6.4.13"/>
    </reaction>
</comment>
<dbReference type="CDD" id="cd18787">
    <property type="entry name" value="SF2_C_DEAD"/>
    <property type="match status" value="1"/>
</dbReference>